<dbReference type="EMBL" id="JACBAE010000710">
    <property type="protein sequence ID" value="KAF7174625.1"/>
    <property type="molecule type" value="Genomic_DNA"/>
</dbReference>
<dbReference type="Proteomes" id="UP000654922">
    <property type="component" value="Unassembled WGS sequence"/>
</dbReference>
<organism evidence="1 2">
    <name type="scientific">Aspergillus felis</name>
    <dbReference type="NCBI Taxonomy" id="1287682"/>
    <lineage>
        <taxon>Eukaryota</taxon>
        <taxon>Fungi</taxon>
        <taxon>Dikarya</taxon>
        <taxon>Ascomycota</taxon>
        <taxon>Pezizomycotina</taxon>
        <taxon>Eurotiomycetes</taxon>
        <taxon>Eurotiomycetidae</taxon>
        <taxon>Eurotiales</taxon>
        <taxon>Aspergillaceae</taxon>
        <taxon>Aspergillus</taxon>
        <taxon>Aspergillus subgen. Fumigati</taxon>
    </lineage>
</organism>
<comment type="caution">
    <text evidence="1">The sequence shown here is derived from an EMBL/GenBank/DDBJ whole genome shotgun (WGS) entry which is preliminary data.</text>
</comment>
<proteinExistence type="predicted"/>
<protein>
    <submittedName>
        <fullName evidence="1">Uncharacterized protein</fullName>
    </submittedName>
</protein>
<gene>
    <name evidence="1" type="ORF">CNMCM5623_008639</name>
</gene>
<evidence type="ECO:0000313" key="2">
    <source>
        <dbReference type="Proteomes" id="UP000654922"/>
    </source>
</evidence>
<sequence>MQAAVDEVMQAWEQAQARAKADQAIVASQLTDANPWLQMTQWAEYLQGIQAHDLLACVAAPEEDPIDATEQRVQQYGQAIQVEAIQSEKGQTPYQPLLAYMEEAAIKKHMQLWQQILAFIAWT</sequence>
<evidence type="ECO:0000313" key="1">
    <source>
        <dbReference type="EMBL" id="KAF7174625.1"/>
    </source>
</evidence>
<dbReference type="OrthoDB" id="4505768at2759"/>
<name>A0A8H6V1Y0_9EURO</name>
<accession>A0A8H6V1Y0</accession>
<dbReference type="AlphaFoldDB" id="A0A8H6V1Y0"/>
<reference evidence="1" key="1">
    <citation type="submission" date="2020-06" db="EMBL/GenBank/DDBJ databases">
        <title>Draft genome sequences of strains closely related to Aspergillus parafelis and Aspergillus hiratsukae.</title>
        <authorList>
            <person name="Dos Santos R.A.C."/>
            <person name="Rivero-Menendez O."/>
            <person name="Steenwyk J.L."/>
            <person name="Mead M.E."/>
            <person name="Goldman G.H."/>
            <person name="Alastruey-Izquierdo A."/>
            <person name="Rokas A."/>
        </authorList>
    </citation>
    <scope>NUCLEOTIDE SEQUENCE</scope>
    <source>
        <strain evidence="1">CNM-CM5623</strain>
    </source>
</reference>